<sequence length="510" mass="55100">MNIVPPVTMPNLVVQAPSQPALLTREERQQDLLMHQMVRATVQEGGQEKALLQFGERKLWVESRVPLRAGERLSLQVIETHPTLKLRILDTGLLERLGRSLHLLGSRLDVSALAAGLLRNAAPQGAGPSAEPLVLNLQSLVAGLKGEGDKPLSAAQLQALSGRLGLALERQLLAGQAPQASASLKNALLLARVQLDGREAAFSRHLQPLLEAVVQLPQSLGAPGNAGLPPGLGEGARQVVEALLGLARLQSGPESGAAVERLAHLLGQGLERHLGAFSAPDAEALSRLRQVLAELAPLSFNPAAEAAVIVRLDGVQRDLLASLLRLIQREPRRHQGAEGEGLMRRLAAGLEKELLAGLRQGLERNAEALQHLEFWQMCRARMAEIGADFLPLPLGFLDQGYLLARRHDAAREQQDAADQQAWSLSLYLELEGLGRLQIDCLYQEKGLFVRFACRDGQIAAFLAEGREDLTQALGAELLRSATFSGDAETPEKALIRSLIPTETRIVNARV</sequence>
<keyword evidence="2" id="KW-1185">Reference proteome</keyword>
<evidence type="ECO:0000313" key="2">
    <source>
        <dbReference type="Proteomes" id="UP001060414"/>
    </source>
</evidence>
<name>A0ABY5ZKP7_9BACT</name>
<evidence type="ECO:0008006" key="3">
    <source>
        <dbReference type="Google" id="ProtNLM"/>
    </source>
</evidence>
<evidence type="ECO:0000313" key="1">
    <source>
        <dbReference type="EMBL" id="UWZ78319.1"/>
    </source>
</evidence>
<proteinExistence type="predicted"/>
<gene>
    <name evidence="1" type="ORF">L9S41_11520</name>
</gene>
<dbReference type="RefSeq" id="WP_260746668.1">
    <property type="nucleotide sequence ID" value="NZ_CP092109.1"/>
</dbReference>
<dbReference type="EMBL" id="CP092109">
    <property type="protein sequence ID" value="UWZ78319.1"/>
    <property type="molecule type" value="Genomic_DNA"/>
</dbReference>
<organism evidence="1 2">
    <name type="scientific">Geoalkalibacter halelectricus</name>
    <dbReference type="NCBI Taxonomy" id="2847045"/>
    <lineage>
        <taxon>Bacteria</taxon>
        <taxon>Pseudomonadati</taxon>
        <taxon>Thermodesulfobacteriota</taxon>
        <taxon>Desulfuromonadia</taxon>
        <taxon>Desulfuromonadales</taxon>
        <taxon>Geoalkalibacteraceae</taxon>
        <taxon>Geoalkalibacter</taxon>
    </lineage>
</organism>
<dbReference type="Proteomes" id="UP001060414">
    <property type="component" value="Chromosome"/>
</dbReference>
<reference evidence="1" key="1">
    <citation type="journal article" date="2022" name="Environ. Microbiol.">
        <title>Geoalkalibacter halelectricus SAP #1 sp. nov. possessing extracellular electron transfer and mineral#reducing capabilities from a haloalkaline environment.</title>
        <authorList>
            <person name="Yadav S."/>
            <person name="Singh R."/>
            <person name="Sundharam S.S."/>
            <person name="Chaudhary S."/>
            <person name="Krishnamurthi S."/>
            <person name="Patil S.A."/>
        </authorList>
    </citation>
    <scope>NUCLEOTIDE SEQUENCE</scope>
    <source>
        <strain evidence="1">SAP-1</strain>
    </source>
</reference>
<protein>
    <recommendedName>
        <fullName evidence="3">Hook-length control protein FliK</fullName>
    </recommendedName>
</protein>
<accession>A0ABY5ZKP7</accession>